<evidence type="ECO:0000256" key="1">
    <source>
        <dbReference type="ARBA" id="ARBA00022679"/>
    </source>
</evidence>
<keyword evidence="3" id="KW-0443">Lipid metabolism</keyword>
<evidence type="ECO:0000256" key="2">
    <source>
        <dbReference type="ARBA" id="ARBA00022801"/>
    </source>
</evidence>
<dbReference type="AlphaFoldDB" id="A0A494XYX7"/>
<feature type="domain" description="LRAT" evidence="4">
    <location>
        <begin position="62"/>
        <end position="162"/>
    </location>
</feature>
<organism evidence="5 6">
    <name type="scientific">Pararobbsia silviterrae</name>
    <dbReference type="NCBI Taxonomy" id="1792498"/>
    <lineage>
        <taxon>Bacteria</taxon>
        <taxon>Pseudomonadati</taxon>
        <taxon>Pseudomonadota</taxon>
        <taxon>Betaproteobacteria</taxon>
        <taxon>Burkholderiales</taxon>
        <taxon>Burkholderiaceae</taxon>
        <taxon>Pararobbsia</taxon>
    </lineage>
</organism>
<keyword evidence="1" id="KW-0808">Transferase</keyword>
<dbReference type="InterPro" id="IPR007053">
    <property type="entry name" value="LRAT_dom"/>
</dbReference>
<keyword evidence="2" id="KW-0378">Hydrolase</keyword>
<evidence type="ECO:0000313" key="6">
    <source>
        <dbReference type="Proteomes" id="UP000270342"/>
    </source>
</evidence>
<dbReference type="EMBL" id="RBZU01000007">
    <property type="protein sequence ID" value="RKP53334.1"/>
    <property type="molecule type" value="Genomic_DNA"/>
</dbReference>
<dbReference type="GO" id="GO:0070292">
    <property type="term" value="P:N-acylphosphatidylethanolamine metabolic process"/>
    <property type="evidence" value="ECO:0007669"/>
    <property type="project" value="TreeGrafter"/>
</dbReference>
<dbReference type="PROSITE" id="PS51934">
    <property type="entry name" value="LRAT"/>
    <property type="match status" value="1"/>
</dbReference>
<protein>
    <submittedName>
        <fullName evidence="5">NC domain protein</fullName>
    </submittedName>
</protein>
<dbReference type="OrthoDB" id="9812095at2"/>
<sequence>MNTLTQSNPTIRIAPPACFEVFHDACATPDGVAHDADTDVMDTYDATSLDYPLIGEPACGTHLVTQRRGYEHHGVYVGHGRVVHYAGFADAAQRAPVEEVTIECFARGQTMWARLHPFAKYTGEEAVARARSRLGEDRYRLLTNNCEHFCVWCLFGEARSKQVEACLAHPRIAIRTVASLARALIGYGRRSGRFAAQAV</sequence>
<dbReference type="Pfam" id="PF04970">
    <property type="entry name" value="LRAT"/>
    <property type="match status" value="1"/>
</dbReference>
<dbReference type="GO" id="GO:0008970">
    <property type="term" value="F:phospholipase A1 activity"/>
    <property type="evidence" value="ECO:0007669"/>
    <property type="project" value="TreeGrafter"/>
</dbReference>
<proteinExistence type="predicted"/>
<evidence type="ECO:0000256" key="3">
    <source>
        <dbReference type="ARBA" id="ARBA00023098"/>
    </source>
</evidence>
<accession>A0A494XYX7</accession>
<gene>
    <name evidence="5" type="ORF">D7S86_16550</name>
</gene>
<comment type="caution">
    <text evidence="5">The sequence shown here is derived from an EMBL/GenBank/DDBJ whole genome shotgun (WGS) entry which is preliminary data.</text>
</comment>
<dbReference type="GO" id="GO:0005737">
    <property type="term" value="C:cytoplasm"/>
    <property type="evidence" value="ECO:0007669"/>
    <property type="project" value="TreeGrafter"/>
</dbReference>
<dbReference type="PANTHER" id="PTHR13943:SF77">
    <property type="entry name" value="LRAT DOMAIN-CONTAINING PROTEIN"/>
    <property type="match status" value="1"/>
</dbReference>
<dbReference type="GO" id="GO:0004623">
    <property type="term" value="F:phospholipase A2 activity"/>
    <property type="evidence" value="ECO:0007669"/>
    <property type="project" value="TreeGrafter"/>
</dbReference>
<keyword evidence="6" id="KW-1185">Reference proteome</keyword>
<dbReference type="Proteomes" id="UP000270342">
    <property type="component" value="Unassembled WGS sequence"/>
</dbReference>
<dbReference type="InterPro" id="IPR051496">
    <property type="entry name" value="H-rev107_PLA/AT"/>
</dbReference>
<dbReference type="Gene3D" id="3.90.1720.10">
    <property type="entry name" value="endopeptidase domain like (from Nostoc punctiforme)"/>
    <property type="match status" value="1"/>
</dbReference>
<dbReference type="PANTHER" id="PTHR13943">
    <property type="entry name" value="HRAS-LIKE SUPPRESSOR - RELATED"/>
    <property type="match status" value="1"/>
</dbReference>
<name>A0A494XYX7_9BURK</name>
<reference evidence="5 6" key="1">
    <citation type="submission" date="2018-10" db="EMBL/GenBank/DDBJ databases">
        <title>Robbsia sp. DHC34, isolated from soil.</title>
        <authorList>
            <person name="Gao Z.-H."/>
            <person name="Qiu L.-H."/>
        </authorList>
    </citation>
    <scope>NUCLEOTIDE SEQUENCE [LARGE SCALE GENOMIC DNA]</scope>
    <source>
        <strain evidence="5 6">DHC34</strain>
    </source>
</reference>
<evidence type="ECO:0000259" key="4">
    <source>
        <dbReference type="PROSITE" id="PS51934"/>
    </source>
</evidence>
<dbReference type="GO" id="GO:0016410">
    <property type="term" value="F:N-acyltransferase activity"/>
    <property type="evidence" value="ECO:0007669"/>
    <property type="project" value="TreeGrafter"/>
</dbReference>
<evidence type="ECO:0000313" key="5">
    <source>
        <dbReference type="EMBL" id="RKP53334.1"/>
    </source>
</evidence>